<dbReference type="EMBL" id="CM001740">
    <property type="protein sequence ID" value="KJB09736.1"/>
    <property type="molecule type" value="Genomic_DNA"/>
</dbReference>
<dbReference type="Gramene" id="KJB09736">
    <property type="protein sequence ID" value="KJB09736"/>
    <property type="gene ID" value="B456_001G161200"/>
</dbReference>
<sequence length="132" mass="15163">MKGVFLPFFSNYAPFFKQDLFGYGFLLFFSVRTVNKRSSATLRTLSELEQKSFPKPTGGGALNKNNRFLCDSTLPLLVKTYQKRIRKKARESPSIGNHTSTPQKWLFFFKYELRVKGIAPEGAFLPAFKAFF</sequence>
<keyword evidence="2" id="KW-1185">Reference proteome</keyword>
<organism evidence="1 2">
    <name type="scientific">Gossypium raimondii</name>
    <name type="common">Peruvian cotton</name>
    <name type="synonym">Gossypium klotzschianum subsp. raimondii</name>
    <dbReference type="NCBI Taxonomy" id="29730"/>
    <lineage>
        <taxon>Eukaryota</taxon>
        <taxon>Viridiplantae</taxon>
        <taxon>Streptophyta</taxon>
        <taxon>Embryophyta</taxon>
        <taxon>Tracheophyta</taxon>
        <taxon>Spermatophyta</taxon>
        <taxon>Magnoliopsida</taxon>
        <taxon>eudicotyledons</taxon>
        <taxon>Gunneridae</taxon>
        <taxon>Pentapetalae</taxon>
        <taxon>rosids</taxon>
        <taxon>malvids</taxon>
        <taxon>Malvales</taxon>
        <taxon>Malvaceae</taxon>
        <taxon>Malvoideae</taxon>
        <taxon>Gossypium</taxon>
    </lineage>
</organism>
<dbReference type="Proteomes" id="UP000032304">
    <property type="component" value="Chromosome 1"/>
</dbReference>
<evidence type="ECO:0000313" key="2">
    <source>
        <dbReference type="Proteomes" id="UP000032304"/>
    </source>
</evidence>
<accession>A0A0D2PZL1</accession>
<reference evidence="1 2" key="1">
    <citation type="journal article" date="2012" name="Nature">
        <title>Repeated polyploidization of Gossypium genomes and the evolution of spinnable cotton fibres.</title>
        <authorList>
            <person name="Paterson A.H."/>
            <person name="Wendel J.F."/>
            <person name="Gundlach H."/>
            <person name="Guo H."/>
            <person name="Jenkins J."/>
            <person name="Jin D."/>
            <person name="Llewellyn D."/>
            <person name="Showmaker K.C."/>
            <person name="Shu S."/>
            <person name="Udall J."/>
            <person name="Yoo M.J."/>
            <person name="Byers R."/>
            <person name="Chen W."/>
            <person name="Doron-Faigenboim A."/>
            <person name="Duke M.V."/>
            <person name="Gong L."/>
            <person name="Grimwood J."/>
            <person name="Grover C."/>
            <person name="Grupp K."/>
            <person name="Hu G."/>
            <person name="Lee T.H."/>
            <person name="Li J."/>
            <person name="Lin L."/>
            <person name="Liu T."/>
            <person name="Marler B.S."/>
            <person name="Page J.T."/>
            <person name="Roberts A.W."/>
            <person name="Romanel E."/>
            <person name="Sanders W.S."/>
            <person name="Szadkowski E."/>
            <person name="Tan X."/>
            <person name="Tang H."/>
            <person name="Xu C."/>
            <person name="Wang J."/>
            <person name="Wang Z."/>
            <person name="Zhang D."/>
            <person name="Zhang L."/>
            <person name="Ashrafi H."/>
            <person name="Bedon F."/>
            <person name="Bowers J.E."/>
            <person name="Brubaker C.L."/>
            <person name="Chee P.W."/>
            <person name="Das S."/>
            <person name="Gingle A.R."/>
            <person name="Haigler C.H."/>
            <person name="Harker D."/>
            <person name="Hoffmann L.V."/>
            <person name="Hovav R."/>
            <person name="Jones D.C."/>
            <person name="Lemke C."/>
            <person name="Mansoor S."/>
            <person name="ur Rahman M."/>
            <person name="Rainville L.N."/>
            <person name="Rambani A."/>
            <person name="Reddy U.K."/>
            <person name="Rong J.K."/>
            <person name="Saranga Y."/>
            <person name="Scheffler B.E."/>
            <person name="Scheffler J.A."/>
            <person name="Stelly D.M."/>
            <person name="Triplett B.A."/>
            <person name="Van Deynze A."/>
            <person name="Vaslin M.F."/>
            <person name="Waghmare V.N."/>
            <person name="Walford S.A."/>
            <person name="Wright R.J."/>
            <person name="Zaki E.A."/>
            <person name="Zhang T."/>
            <person name="Dennis E.S."/>
            <person name="Mayer K.F."/>
            <person name="Peterson D.G."/>
            <person name="Rokhsar D.S."/>
            <person name="Wang X."/>
            <person name="Schmutz J."/>
        </authorList>
    </citation>
    <scope>NUCLEOTIDE SEQUENCE [LARGE SCALE GENOMIC DNA]</scope>
</reference>
<dbReference type="AlphaFoldDB" id="A0A0D2PZL1"/>
<name>A0A0D2PZL1_GOSRA</name>
<gene>
    <name evidence="1" type="ORF">B456_001G161200</name>
</gene>
<protein>
    <submittedName>
        <fullName evidence="1">Uncharacterized protein</fullName>
    </submittedName>
</protein>
<evidence type="ECO:0000313" key="1">
    <source>
        <dbReference type="EMBL" id="KJB09736.1"/>
    </source>
</evidence>
<proteinExistence type="predicted"/>